<keyword evidence="3" id="KW-0804">Transcription</keyword>
<protein>
    <submittedName>
        <fullName evidence="6">AraC family transcriptional regulator</fullName>
    </submittedName>
</protein>
<comment type="function">
    <text evidence="4">Regulatory protein of the TOL plasmid xyl operons. XylS activates the xylXYZLTEGFJQKIH operon required for the degradation of toluene, m-xylene and p-xylene.</text>
</comment>
<dbReference type="SMART" id="SM00342">
    <property type="entry name" value="HTH_ARAC"/>
    <property type="match status" value="1"/>
</dbReference>
<dbReference type="PROSITE" id="PS01124">
    <property type="entry name" value="HTH_ARAC_FAMILY_2"/>
    <property type="match status" value="1"/>
</dbReference>
<dbReference type="Gene3D" id="2.60.120.10">
    <property type="entry name" value="Jelly Rolls"/>
    <property type="match status" value="1"/>
</dbReference>
<dbReference type="InterPro" id="IPR018060">
    <property type="entry name" value="HTH_AraC"/>
</dbReference>
<accession>A0A9E6PZF5</accession>
<reference evidence="6 7" key="1">
    <citation type="journal article" date="2020" name="Microorganisms">
        <title>Reliable Identification of Environmental Pseudomonas Isolates Using the rpoD Gene.</title>
        <authorList>
            <consortium name="The Broad Institute Genome Sequencing Platform"/>
            <person name="Girard L."/>
            <person name="Lood C."/>
            <person name="Rokni-Zadeh H."/>
            <person name="van Noort V."/>
            <person name="Lavigne R."/>
            <person name="De Mot R."/>
        </authorList>
    </citation>
    <scope>NUCLEOTIDE SEQUENCE [LARGE SCALE GENOMIC DNA]</scope>
    <source>
        <strain evidence="6 7">RW9S1A</strain>
    </source>
</reference>
<dbReference type="KEGG" id="pxn:HU772_006390"/>
<proteinExistence type="predicted"/>
<keyword evidence="7" id="KW-1185">Reference proteome</keyword>
<dbReference type="GO" id="GO:0003700">
    <property type="term" value="F:DNA-binding transcription factor activity"/>
    <property type="evidence" value="ECO:0007669"/>
    <property type="project" value="InterPro"/>
</dbReference>
<dbReference type="AlphaFoldDB" id="A0A9E6PZF5"/>
<dbReference type="PANTHER" id="PTHR46796:SF10">
    <property type="entry name" value="TRANSCRIPTIONAL ACTIVATOR FEAR"/>
    <property type="match status" value="1"/>
</dbReference>
<dbReference type="InterPro" id="IPR014710">
    <property type="entry name" value="RmlC-like_jellyroll"/>
</dbReference>
<dbReference type="EMBL" id="CP077095">
    <property type="protein sequence ID" value="QXI39710.1"/>
    <property type="molecule type" value="Genomic_DNA"/>
</dbReference>
<evidence type="ECO:0000256" key="2">
    <source>
        <dbReference type="ARBA" id="ARBA00023125"/>
    </source>
</evidence>
<keyword evidence="1" id="KW-0805">Transcription regulation</keyword>
<evidence type="ECO:0000313" key="7">
    <source>
        <dbReference type="Proteomes" id="UP000633418"/>
    </source>
</evidence>
<dbReference type="RefSeq" id="WP_186655623.1">
    <property type="nucleotide sequence ID" value="NZ_CP077095.1"/>
</dbReference>
<evidence type="ECO:0000256" key="1">
    <source>
        <dbReference type="ARBA" id="ARBA00023015"/>
    </source>
</evidence>
<keyword evidence="2" id="KW-0238">DNA-binding</keyword>
<dbReference type="InterPro" id="IPR003313">
    <property type="entry name" value="AraC-bd"/>
</dbReference>
<dbReference type="InterPro" id="IPR050204">
    <property type="entry name" value="AraC_XylS_family_regulators"/>
</dbReference>
<evidence type="ECO:0000259" key="5">
    <source>
        <dbReference type="PROSITE" id="PS01124"/>
    </source>
</evidence>
<dbReference type="SUPFAM" id="SSF51182">
    <property type="entry name" value="RmlC-like cupins"/>
    <property type="match status" value="1"/>
</dbReference>
<evidence type="ECO:0000256" key="3">
    <source>
        <dbReference type="ARBA" id="ARBA00023163"/>
    </source>
</evidence>
<feature type="domain" description="HTH araC/xylS-type" evidence="5">
    <location>
        <begin position="149"/>
        <end position="247"/>
    </location>
</feature>
<dbReference type="GO" id="GO:0043565">
    <property type="term" value="F:sequence-specific DNA binding"/>
    <property type="evidence" value="ECO:0007669"/>
    <property type="project" value="InterPro"/>
</dbReference>
<dbReference type="PANTHER" id="PTHR46796">
    <property type="entry name" value="HTH-TYPE TRANSCRIPTIONAL ACTIVATOR RHAS-RELATED"/>
    <property type="match status" value="1"/>
</dbReference>
<dbReference type="Proteomes" id="UP000633418">
    <property type="component" value="Chromosome"/>
</dbReference>
<dbReference type="SUPFAM" id="SSF46689">
    <property type="entry name" value="Homeodomain-like"/>
    <property type="match status" value="2"/>
</dbReference>
<dbReference type="InterPro" id="IPR011051">
    <property type="entry name" value="RmlC_Cupin_sf"/>
</dbReference>
<dbReference type="Pfam" id="PF12833">
    <property type="entry name" value="HTH_18"/>
    <property type="match status" value="1"/>
</dbReference>
<reference evidence="6 7" key="2">
    <citation type="journal article" date="2021" name="Microorganisms">
        <title>The Ever-Expanding Pseudomonas Genus: Description of 43 New Species and Partition of the Pseudomonas putida Group.</title>
        <authorList>
            <person name="Girard L."/>
            <person name="Lood C."/>
            <person name="Hofte M."/>
            <person name="Vandamme P."/>
            <person name="Rokni-Zadeh H."/>
            <person name="van Noort V."/>
            <person name="Lavigne R."/>
            <person name="De Mot R."/>
        </authorList>
    </citation>
    <scope>NUCLEOTIDE SEQUENCE [LARGE SCALE GENOMIC DNA]</scope>
    <source>
        <strain evidence="6 7">RW9S1A</strain>
    </source>
</reference>
<evidence type="ECO:0000256" key="4">
    <source>
        <dbReference type="ARBA" id="ARBA00037345"/>
    </source>
</evidence>
<sequence>MEPNSIVSLKSYAKGVSLHVHDFHQLVIPTHGTMEIEVDGTQGHLTNARGILIPAASHHRFNASSGSQYVVADIPIDFRLADGRPVGALHLLDQRFFNVPLSFCHLIAFLRGAVQEQRAVDTGAWLRLALSAISGQAALATDAKYTPLTKATTFMRANLDQPITCKHVAVAAGVSERKLNYLFNQSLRMTPHAYLLELRIERAIGLLSGSRLPISDIARASGFSDQSALTHALKRARDITPARLRRASA</sequence>
<dbReference type="Pfam" id="PF02311">
    <property type="entry name" value="AraC_binding"/>
    <property type="match status" value="1"/>
</dbReference>
<name>A0A9E6PZF5_9PSED</name>
<dbReference type="Gene3D" id="1.10.10.60">
    <property type="entry name" value="Homeodomain-like"/>
    <property type="match status" value="1"/>
</dbReference>
<organism evidence="6 7">
    <name type="scientific">Pseudomonas xantholysinigenes</name>
    <dbReference type="NCBI Taxonomy" id="2745490"/>
    <lineage>
        <taxon>Bacteria</taxon>
        <taxon>Pseudomonadati</taxon>
        <taxon>Pseudomonadota</taxon>
        <taxon>Gammaproteobacteria</taxon>
        <taxon>Pseudomonadales</taxon>
        <taxon>Pseudomonadaceae</taxon>
        <taxon>Pseudomonas</taxon>
    </lineage>
</organism>
<dbReference type="InterPro" id="IPR009057">
    <property type="entry name" value="Homeodomain-like_sf"/>
</dbReference>
<evidence type="ECO:0000313" key="6">
    <source>
        <dbReference type="EMBL" id="QXI39710.1"/>
    </source>
</evidence>
<gene>
    <name evidence="6" type="ORF">HU772_006390</name>
</gene>